<dbReference type="Pfam" id="PF11074">
    <property type="entry name" value="DUF2779"/>
    <property type="match status" value="1"/>
</dbReference>
<dbReference type="EMBL" id="JBEXAE010000001">
    <property type="protein sequence ID" value="MET6989177.1"/>
    <property type="molecule type" value="Genomic_DNA"/>
</dbReference>
<evidence type="ECO:0000313" key="3">
    <source>
        <dbReference type="Proteomes" id="UP001549799"/>
    </source>
</evidence>
<dbReference type="InterPro" id="IPR021301">
    <property type="entry name" value="DUF2779"/>
</dbReference>
<keyword evidence="3" id="KW-1185">Reference proteome</keyword>
<organism evidence="2 3">
    <name type="scientific">Sediminicola arcticus</name>
    <dbReference type="NCBI Taxonomy" id="1574308"/>
    <lineage>
        <taxon>Bacteria</taxon>
        <taxon>Pseudomonadati</taxon>
        <taxon>Bacteroidota</taxon>
        <taxon>Flavobacteriia</taxon>
        <taxon>Flavobacteriales</taxon>
        <taxon>Flavobacteriaceae</taxon>
        <taxon>Sediminicola</taxon>
    </lineage>
</organism>
<comment type="caution">
    <text evidence="2">The sequence shown here is derived from an EMBL/GenBank/DDBJ whole genome shotgun (WGS) entry which is preliminary data.</text>
</comment>
<evidence type="ECO:0000259" key="1">
    <source>
        <dbReference type="Pfam" id="PF11074"/>
    </source>
</evidence>
<proteinExistence type="predicted"/>
<dbReference type="RefSeq" id="WP_354613545.1">
    <property type="nucleotide sequence ID" value="NZ_JBEXAE010000001.1"/>
</dbReference>
<feature type="domain" description="DUF2779" evidence="1">
    <location>
        <begin position="297"/>
        <end position="442"/>
    </location>
</feature>
<accession>A0ABV2SR48</accession>
<evidence type="ECO:0000313" key="2">
    <source>
        <dbReference type="EMBL" id="MET6989177.1"/>
    </source>
</evidence>
<reference evidence="2 3" key="1">
    <citation type="submission" date="2024-07" db="EMBL/GenBank/DDBJ databases">
        <title>The genome sequence of type strain Sediminicola arcticus GDMCC 1.2805.</title>
        <authorList>
            <person name="Liu Y."/>
        </authorList>
    </citation>
    <scope>NUCLEOTIDE SEQUENCE [LARGE SCALE GENOMIC DNA]</scope>
    <source>
        <strain evidence="2 3">GDMCC 1.2805</strain>
    </source>
</reference>
<name>A0ABV2SR48_9FLAO</name>
<sequence>MAQENVTIFEAAFLIDGLFIRVDILEKKGNNIQLIEVKAKSIKADEHDSFLNKKGQLNNGWTPYLYDVAFQKYVIQKCHPNWHIKAYLMLANKSAISTVDGLNQFFRISKKADLRTGIIKRDGLKLEDLGDPLVTKISVEEEINLIQSTNPIDENKSFEELLNYFKNHYQDDIKIFTEIGKQCKTCEFHTEPTDAEKSGFHECWGEQLKANISSINKPKVYEVSGMRKSDKLIAEGKYFMEEILENDIDITPVAGKISPTERQWIQIEKVQLNDTTPFFELDGLRDELDSWKFPLNFIDFETSAVAIPFTKGRKPYEQLAFQYSHHIVYEDGRIEHASEYLNTQIGVFPNFDFIRALKASLEVNAGSIFRYHAHENTIVNAIYKQLLASEEPDKDELITFIKSISHNTGNSAENWCGDRDMIDLWKVVKDYYYDPYTNGSNSIKAVLPAVLFSSNFLQNKYQKPLSEINATSKNFEDVHVFLKLENGKPISPYKLLPPLFDGWDAEALDNAITEIEGISDGGAALTAYGKLQFEEVNLQERKAIEAGLLKYCELDTLAMVMIYEYFKEVTS</sequence>
<dbReference type="Proteomes" id="UP001549799">
    <property type="component" value="Unassembled WGS sequence"/>
</dbReference>
<gene>
    <name evidence="2" type="ORF">ABXZ36_00785</name>
</gene>
<protein>
    <submittedName>
        <fullName evidence="2">DUF2779 domain-containing protein</fullName>
    </submittedName>
</protein>